<sequence length="726" mass="77460">MTITRARAATGPSPAAEPAITDGDLASFNLSDFNPKATTPPMGPEQGRPRDKFHKLTAKQAAPHYVSACLMAAAGAAQFATTVSGEPGIVAATCATVLFVAGVILWIIAPVRYRITTAAKDLGRGWVISVACSILTWLTYTAAAGIDVDTVAALVGGTTVLGLRWWRQHRIPNPSTDPPAPVTPKPVVIDTVLRELEERWLAEVGSKHGVMPGATLSGGTPTDVGEEYLVQFATAHHTVSMLINKLPNIAVGLKCEVSDLIVESVPGDASRARLTILTKSPLKTRTVFDTADIDVGAGRLPLGLWGDGTGYASWRLYTANSMWGGVIIGGIGSGKSVLMAAIAIAARLRGDTITWFIDGQDGASNPALFAESDWAAGRERAKEMLTAAAEEVTWRSRQNRSKRWSGFTPSPTRPGILIQIDECHLIFDDPECVALAEYIARVGRKVGIALVCASQYAGAKTFGGSVPLRSSLMQGNAVVLYTTSKAEKNFFNGLELDPSQLPSDMPGFGYVIDAAGGKMAPFRGRDFERLPEVDDLDQDNLPDAEADLKHSITWWLRQCPEILLDTLSVTAADAVTGGGYTQRRERQAEDLGRWDDQVAAMEQGILPADYQPGVDSPTTRPAATGPVARLLQLVPPRLSDFLRRSPASPTTTVPPMGLSPAEEAVWMALADAESGLKLGQLVAATDYSETYVRGQLDNLIEAGHVEQPKKFGPYQLTNPAAETVAA</sequence>
<reference evidence="3 4" key="1">
    <citation type="journal article" date="2009" name="Stand. Genomic Sci.">
        <title>Complete genome sequence of Stackebrandtia nassauensis type strain (LLR-40K-21).</title>
        <authorList>
            <person name="Munk C."/>
            <person name="Lapidus A."/>
            <person name="Copeland A."/>
            <person name="Jando M."/>
            <person name="Mayilraj S."/>
            <person name="Glavina Del Rio T."/>
            <person name="Nolan M."/>
            <person name="Chen F."/>
            <person name="Lucas S."/>
            <person name="Tice H."/>
            <person name="Cheng J.F."/>
            <person name="Han C."/>
            <person name="Detter J.C."/>
            <person name="Bruce D."/>
            <person name="Goodwin L."/>
            <person name="Chain P."/>
            <person name="Pitluck S."/>
            <person name="Goker M."/>
            <person name="Ovchinikova G."/>
            <person name="Pati A."/>
            <person name="Ivanova N."/>
            <person name="Mavromatis K."/>
            <person name="Chen A."/>
            <person name="Palaniappan K."/>
            <person name="Land M."/>
            <person name="Hauser L."/>
            <person name="Chang Y.J."/>
            <person name="Jeffries C.D."/>
            <person name="Bristow J."/>
            <person name="Eisen J.A."/>
            <person name="Markowitz V."/>
            <person name="Hugenholtz P."/>
            <person name="Kyrpides N.C."/>
            <person name="Klenk H.P."/>
        </authorList>
    </citation>
    <scope>NUCLEOTIDE SEQUENCE [LARGE SCALE GENOMIC DNA]</scope>
    <source>
        <strain evidence="4">DSM 44728 / CIP 108903 / NRRL B-16338 / NBRC 102104 / LLR-40K-21</strain>
    </source>
</reference>
<organism evidence="3 4">
    <name type="scientific">Stackebrandtia nassauensis (strain DSM 44728 / CIP 108903 / NRRL B-16338 / NBRC 102104 / LLR-40K-21)</name>
    <dbReference type="NCBI Taxonomy" id="446470"/>
    <lineage>
        <taxon>Bacteria</taxon>
        <taxon>Bacillati</taxon>
        <taxon>Actinomycetota</taxon>
        <taxon>Actinomycetes</taxon>
        <taxon>Glycomycetales</taxon>
        <taxon>Glycomycetaceae</taxon>
        <taxon>Stackebrandtia</taxon>
    </lineage>
</organism>
<dbReference type="GO" id="GO:0051301">
    <property type="term" value="P:cell division"/>
    <property type="evidence" value="ECO:0007669"/>
    <property type="project" value="UniProtKB-KW"/>
</dbReference>
<dbReference type="AlphaFoldDB" id="D3Q388"/>
<feature type="region of interest" description="Disordered" evidence="1">
    <location>
        <begin position="1"/>
        <end position="20"/>
    </location>
</feature>
<keyword evidence="2" id="KW-0472">Membrane</keyword>
<dbReference type="HOGENOM" id="CLU_389745_0_0_11"/>
<evidence type="ECO:0000313" key="4">
    <source>
        <dbReference type="Proteomes" id="UP000000844"/>
    </source>
</evidence>
<evidence type="ECO:0000313" key="3">
    <source>
        <dbReference type="EMBL" id="ADD40058.1"/>
    </source>
</evidence>
<dbReference type="eggNOG" id="COG1674">
    <property type="taxonomic scope" value="Bacteria"/>
</dbReference>
<evidence type="ECO:0000256" key="1">
    <source>
        <dbReference type="SAM" id="MobiDB-lite"/>
    </source>
</evidence>
<dbReference type="RefSeq" id="WP_013015629.1">
    <property type="nucleotide sequence ID" value="NC_013947.1"/>
</dbReference>
<keyword evidence="2" id="KW-1133">Transmembrane helix</keyword>
<dbReference type="InterPro" id="IPR036390">
    <property type="entry name" value="WH_DNA-bd_sf"/>
</dbReference>
<name>D3Q388_STANL</name>
<feature type="transmembrane region" description="Helical" evidence="2">
    <location>
        <begin position="89"/>
        <end position="113"/>
    </location>
</feature>
<keyword evidence="3" id="KW-0131">Cell cycle</keyword>
<evidence type="ECO:0000256" key="2">
    <source>
        <dbReference type="SAM" id="Phobius"/>
    </source>
</evidence>
<dbReference type="SUPFAM" id="SSF52540">
    <property type="entry name" value="P-loop containing nucleoside triphosphate hydrolases"/>
    <property type="match status" value="1"/>
</dbReference>
<proteinExistence type="predicted"/>
<accession>D3Q388</accession>
<keyword evidence="4" id="KW-1185">Reference proteome</keyword>
<dbReference type="InterPro" id="IPR027417">
    <property type="entry name" value="P-loop_NTPase"/>
</dbReference>
<dbReference type="Proteomes" id="UP000000844">
    <property type="component" value="Chromosome"/>
</dbReference>
<dbReference type="Gene3D" id="3.40.50.300">
    <property type="entry name" value="P-loop containing nucleotide triphosphate hydrolases"/>
    <property type="match status" value="1"/>
</dbReference>
<dbReference type="EMBL" id="CP001778">
    <property type="protein sequence ID" value="ADD40058.1"/>
    <property type="molecule type" value="Genomic_DNA"/>
</dbReference>
<feature type="transmembrane region" description="Helical" evidence="2">
    <location>
        <begin position="125"/>
        <end position="144"/>
    </location>
</feature>
<keyword evidence="2" id="KW-0812">Transmembrane</keyword>
<dbReference type="SUPFAM" id="SSF46785">
    <property type="entry name" value="Winged helix' DNA-binding domain"/>
    <property type="match status" value="1"/>
</dbReference>
<gene>
    <name evidence="3" type="ordered locus">Snas_0340</name>
</gene>
<keyword evidence="3" id="KW-0132">Cell division</keyword>
<dbReference type="STRING" id="446470.Snas_0340"/>
<feature type="transmembrane region" description="Helical" evidence="2">
    <location>
        <begin position="62"/>
        <end position="83"/>
    </location>
</feature>
<dbReference type="KEGG" id="sna:Snas_0340"/>
<dbReference type="OrthoDB" id="3648675at2"/>
<protein>
    <submittedName>
        <fullName evidence="3">Cell division FtsK/SpoIIIE</fullName>
    </submittedName>
</protein>